<dbReference type="Proteomes" id="UP000786183">
    <property type="component" value="Unassembled WGS sequence"/>
</dbReference>
<evidence type="ECO:0000256" key="1">
    <source>
        <dbReference type="ARBA" id="ARBA00022490"/>
    </source>
</evidence>
<comment type="caution">
    <text evidence="6">The sequence shown here is derived from an EMBL/GenBank/DDBJ whole genome shotgun (WGS) entry which is preliminary data.</text>
</comment>
<dbReference type="SUPFAM" id="SSF53098">
    <property type="entry name" value="Ribonuclease H-like"/>
    <property type="match status" value="1"/>
</dbReference>
<keyword evidence="3" id="KW-0540">Nuclease</keyword>
<keyword evidence="4" id="KW-0378">Hydrolase</keyword>
<evidence type="ECO:0000256" key="4">
    <source>
        <dbReference type="ARBA" id="ARBA00022801"/>
    </source>
</evidence>
<organism evidence="6 7">
    <name type="scientific">Campylobacter canadensis</name>
    <dbReference type="NCBI Taxonomy" id="449520"/>
    <lineage>
        <taxon>Bacteria</taxon>
        <taxon>Pseudomonadati</taxon>
        <taxon>Campylobacterota</taxon>
        <taxon>Epsilonproteobacteria</taxon>
        <taxon>Campylobacterales</taxon>
        <taxon>Campylobacteraceae</taxon>
        <taxon>Campylobacter</taxon>
    </lineage>
</organism>
<proteinExistence type="predicted"/>
<evidence type="ECO:0000256" key="3">
    <source>
        <dbReference type="ARBA" id="ARBA00022722"/>
    </source>
</evidence>
<keyword evidence="7" id="KW-1185">Reference proteome</keyword>
<dbReference type="Gene3D" id="3.30.420.140">
    <property type="entry name" value="YqgF/RNase H-like domain"/>
    <property type="match status" value="1"/>
</dbReference>
<dbReference type="InterPro" id="IPR006641">
    <property type="entry name" value="YqgF/RNaseH-like_dom"/>
</dbReference>
<dbReference type="RefSeq" id="WP_172229985.1">
    <property type="nucleotide sequence ID" value="NZ_CP035946.1"/>
</dbReference>
<keyword evidence="2" id="KW-0690">Ribosome biogenesis</keyword>
<evidence type="ECO:0000313" key="7">
    <source>
        <dbReference type="Proteomes" id="UP000786183"/>
    </source>
</evidence>
<dbReference type="Pfam" id="PF03652">
    <property type="entry name" value="RuvX"/>
    <property type="match status" value="1"/>
</dbReference>
<dbReference type="InterPro" id="IPR005227">
    <property type="entry name" value="YqgF"/>
</dbReference>
<dbReference type="CDD" id="cd16964">
    <property type="entry name" value="YqgF"/>
    <property type="match status" value="1"/>
</dbReference>
<dbReference type="InterPro" id="IPR037027">
    <property type="entry name" value="YqgF/RNaseH-like_dom_sf"/>
</dbReference>
<accession>A0ABS7WRW5</accession>
<keyword evidence="1" id="KW-0963">Cytoplasm</keyword>
<gene>
    <name evidence="6" type="primary">ruvX</name>
    <name evidence="6" type="ORF">AVCANL283_01010</name>
</gene>
<name>A0ABS7WRW5_9BACT</name>
<dbReference type="InterPro" id="IPR012337">
    <property type="entry name" value="RNaseH-like_sf"/>
</dbReference>
<evidence type="ECO:0000256" key="2">
    <source>
        <dbReference type="ARBA" id="ARBA00022517"/>
    </source>
</evidence>
<protein>
    <submittedName>
        <fullName evidence="6">Holliday junction resolvase RuvX</fullName>
    </submittedName>
</protein>
<feature type="domain" description="YqgF/RNase H-like" evidence="5">
    <location>
        <begin position="1"/>
        <end position="95"/>
    </location>
</feature>
<evidence type="ECO:0000313" key="6">
    <source>
        <dbReference type="EMBL" id="MBZ7986694.1"/>
    </source>
</evidence>
<dbReference type="PANTHER" id="PTHR33317">
    <property type="entry name" value="POLYNUCLEOTIDYL TRANSFERASE, RIBONUCLEASE H-LIKE SUPERFAMILY PROTEIN"/>
    <property type="match status" value="1"/>
</dbReference>
<sequence length="123" mass="13915">MNILAIDLGLKRIGIALCLNGICMPKEAVLRKNRTQAANQIKEIINTYKIQKVVIGVAMGYSSFDEMQKRAKHFATLLEFENIVFHDESFTSFNASKIINSKKKDGKQDSIAAFLMLKDYLNE</sequence>
<dbReference type="SMART" id="SM00732">
    <property type="entry name" value="YqgFc"/>
    <property type="match status" value="1"/>
</dbReference>
<evidence type="ECO:0000259" key="5">
    <source>
        <dbReference type="SMART" id="SM00732"/>
    </source>
</evidence>
<dbReference type="EMBL" id="JACGBB010000002">
    <property type="protein sequence ID" value="MBZ7986694.1"/>
    <property type="molecule type" value="Genomic_DNA"/>
</dbReference>
<dbReference type="PANTHER" id="PTHR33317:SF4">
    <property type="entry name" value="POLYNUCLEOTIDYL TRANSFERASE, RIBONUCLEASE H-LIKE SUPERFAMILY PROTEIN"/>
    <property type="match status" value="1"/>
</dbReference>
<reference evidence="6 7" key="1">
    <citation type="submission" date="2020-07" db="EMBL/GenBank/DDBJ databases">
        <title>Transfer of Campylobacter canadensis to the novel genus Avispirillum gen. nov., that also includes two novel species recovered from migratory waterfowl: Avispirillum anseris sp. nov. and Avispirillum brantae sp. nov.</title>
        <authorList>
            <person name="Miller W.G."/>
            <person name="Chapman M.H."/>
            <person name="Yee E."/>
            <person name="Inglis G.D."/>
        </authorList>
    </citation>
    <scope>NUCLEOTIDE SEQUENCE [LARGE SCALE GENOMIC DNA]</scope>
    <source>
        <strain evidence="6 7">L283</strain>
    </source>
</reference>
<dbReference type="NCBIfam" id="TIGR00250">
    <property type="entry name" value="RNAse_H_YqgF"/>
    <property type="match status" value="1"/>
</dbReference>